<dbReference type="InterPro" id="IPR029044">
    <property type="entry name" value="Nucleotide-diphossugar_trans"/>
</dbReference>
<dbReference type="EMBL" id="JAPDMQ010000014">
    <property type="protein sequence ID" value="KAK0540397.1"/>
    <property type="molecule type" value="Genomic_DNA"/>
</dbReference>
<feature type="transmembrane region" description="Helical" evidence="11">
    <location>
        <begin position="825"/>
        <end position="848"/>
    </location>
</feature>
<dbReference type="Proteomes" id="UP001176521">
    <property type="component" value="Unassembled WGS sequence"/>
</dbReference>
<feature type="transmembrane region" description="Helical" evidence="11">
    <location>
        <begin position="794"/>
        <end position="813"/>
    </location>
</feature>
<dbReference type="Pfam" id="PF08407">
    <property type="entry name" value="Chitin_synth_1N"/>
    <property type="match status" value="1"/>
</dbReference>
<evidence type="ECO:0000256" key="10">
    <source>
        <dbReference type="SAM" id="MobiDB-lite"/>
    </source>
</evidence>
<keyword evidence="6 11" id="KW-0472">Membrane</keyword>
<feature type="compositionally biased region" description="Polar residues" evidence="10">
    <location>
        <begin position="76"/>
        <end position="101"/>
    </location>
</feature>
<comment type="function">
    <text evidence="9">Polymerizes chitin, a structural polymer of the cell wall and septum, by transferring the sugar moiety of UDP-GlcNAc to the non-reducing end of the growing chitin polymer.</text>
</comment>
<evidence type="ECO:0000256" key="7">
    <source>
        <dbReference type="ARBA" id="ARBA00023316"/>
    </source>
</evidence>
<evidence type="ECO:0000256" key="6">
    <source>
        <dbReference type="ARBA" id="ARBA00023136"/>
    </source>
</evidence>
<accession>A0AAN6JU26</accession>
<keyword evidence="13" id="KW-0808">Transferase</keyword>
<feature type="transmembrane region" description="Helical" evidence="11">
    <location>
        <begin position="712"/>
        <end position="730"/>
    </location>
</feature>
<feature type="region of interest" description="Disordered" evidence="10">
    <location>
        <begin position="117"/>
        <end position="137"/>
    </location>
</feature>
<evidence type="ECO:0000313" key="13">
    <source>
        <dbReference type="EMBL" id="KAK0540397.1"/>
    </source>
</evidence>
<proteinExistence type="predicted"/>
<feature type="region of interest" description="Disordered" evidence="10">
    <location>
        <begin position="1"/>
        <end position="101"/>
    </location>
</feature>
<evidence type="ECO:0000256" key="5">
    <source>
        <dbReference type="ARBA" id="ARBA00022989"/>
    </source>
</evidence>
<keyword evidence="5 11" id="KW-1133">Transmembrane helix</keyword>
<keyword evidence="8" id="KW-0968">Cytoplasmic vesicle</keyword>
<feature type="compositionally biased region" description="Low complexity" evidence="10">
    <location>
        <begin position="49"/>
        <end position="69"/>
    </location>
</feature>
<name>A0AAN6JU26_9BASI</name>
<evidence type="ECO:0000256" key="1">
    <source>
        <dbReference type="ARBA" id="ARBA00004439"/>
    </source>
</evidence>
<protein>
    <recommendedName>
        <fullName evidence="2">chitin synthase</fullName>
        <ecNumber evidence="2">2.4.1.16</ecNumber>
    </recommendedName>
</protein>
<reference evidence="13" key="1">
    <citation type="journal article" date="2023" name="PhytoFront">
        <title>Draft Genome Resources of Seven Strains of Tilletia horrida, Causal Agent of Kernel Smut of Rice.</title>
        <authorList>
            <person name="Khanal S."/>
            <person name="Antony Babu S."/>
            <person name="Zhou X.G."/>
        </authorList>
    </citation>
    <scope>NUCLEOTIDE SEQUENCE</scope>
    <source>
        <strain evidence="13">TX3</strain>
    </source>
</reference>
<dbReference type="InterPro" id="IPR013616">
    <property type="entry name" value="Chitin_synth_N"/>
</dbReference>
<dbReference type="SUPFAM" id="SSF53448">
    <property type="entry name" value="Nucleotide-diphospho-sugar transferases"/>
    <property type="match status" value="1"/>
</dbReference>
<evidence type="ECO:0000256" key="9">
    <source>
        <dbReference type="ARBA" id="ARBA00024009"/>
    </source>
</evidence>
<dbReference type="GO" id="GO:0004100">
    <property type="term" value="F:chitin synthase activity"/>
    <property type="evidence" value="ECO:0007669"/>
    <property type="project" value="UniProtKB-EC"/>
</dbReference>
<comment type="subcellular location">
    <subcellularLocation>
        <location evidence="1">Cytoplasmic vesicle membrane</location>
        <topology evidence="1">Multi-pass membrane protein</topology>
    </subcellularLocation>
</comment>
<feature type="transmembrane region" description="Helical" evidence="11">
    <location>
        <begin position="751"/>
        <end position="774"/>
    </location>
</feature>
<keyword evidence="7" id="KW-0961">Cell wall biogenesis/degradation</keyword>
<keyword evidence="3 13" id="KW-0328">Glycosyltransferase</keyword>
<sequence>MSDYFGQQQGGNGGGGANFGQPFHRPNYQQQYQQEPQHQQQDYFASTDQNQYQHQQQQYQQQAAYNPQAGSHGAAPSSTQRTTPPGFSDSQSSHTYTNQHPANPQIHVQHAHPAPFAQNQYDGRQGSLDLPMSARGGTPGGDYDSIYDTYAASHGGAASQTNLAVHGAAGDAGYGNFGSGAFAASDTHLVKSDGMYDDDHQAGMNRGMANNNNSPYGFTKPGAGYETVDMGPQSPIISYPPTAPSQLPAPGAPDLPPTAIAMDQGLRSPGGFGSMNMPAAAPWSALGTPGTAIAVNPYAPPSGMNGNAMPLPRFGAGMPGGPALGGYAANRDRLMRKRTVRRIELQNGNLVLDVPVPKSIAKPGQPEEFVKCRYTAVTCKPDEFIRERYATRAWLAGRKTELAVVLTMYNEDEVLFCRTMNSVIKNIAYFSTRNRSKTWGADAWQKIVVVVVSDGRKKANERTLKVLGLMGCYIEGVMKDHVLERETTAHMFEYTTQVIVDAKGNVKVGSCPVQVVFILKEKNAKKLNSHKWFYNAICAQLQPNVTILLDVGTKPTGTSLYELWKAFDKNPMVGGACGEIAVDTGRGCGLLINPLVASQNFEYKISNILDKPLESVFGYISVLPGAFSAYRFKALRGKPLEAYFRGEAMHQPGGATASTFTSNMYLAEDRILCFEITAKSGEAWILKYVKSAKATTDVPDKVPEFISQRRRWLNGSLFAGIHATLHWYRIWTSGHNFFRKLWLTVQVLYNIIQLVFTFTAIANFFLAFFFLVSSATSDPEHDPFGGQGDAILEVMQNVYIALVVVCIVCSLGNRPQGSNFAYTSCLVAFALIMGIAMYCAGWTVYLALDSSGLLAASGWNSENFSKLFATSGFRDIVISLAATYLLWVIASLIHFEPWHLITSFIQYLFLTPFYVTVLAIYSMSNLHDVSWGTKGDNAPSTDLGSASAQKGKDGKAAVEVKIPTTADETEELWAHMQADLAVPKPEEKSHRSADQKASDHAANFRTTFLLWWLGTNALLIIIFTSRWWLNYVRNHVYGGSKGVIVNPYQTVIFWATAGLSAVRAFGSFVYIILYWLGR</sequence>
<evidence type="ECO:0000313" key="14">
    <source>
        <dbReference type="Proteomes" id="UP001176521"/>
    </source>
</evidence>
<dbReference type="GO" id="GO:0030428">
    <property type="term" value="C:cell septum"/>
    <property type="evidence" value="ECO:0007669"/>
    <property type="project" value="TreeGrafter"/>
</dbReference>
<feature type="compositionally biased region" description="Gly residues" evidence="10">
    <location>
        <begin position="8"/>
        <end position="18"/>
    </location>
</feature>
<dbReference type="GO" id="GO:0071944">
    <property type="term" value="C:cell periphery"/>
    <property type="evidence" value="ECO:0007669"/>
    <property type="project" value="TreeGrafter"/>
</dbReference>
<dbReference type="GO" id="GO:0071555">
    <property type="term" value="P:cell wall organization"/>
    <property type="evidence" value="ECO:0007669"/>
    <property type="project" value="UniProtKB-KW"/>
</dbReference>
<dbReference type="AlphaFoldDB" id="A0AAN6JU26"/>
<evidence type="ECO:0000256" key="11">
    <source>
        <dbReference type="SAM" id="Phobius"/>
    </source>
</evidence>
<dbReference type="Pfam" id="PF01644">
    <property type="entry name" value="Chitin_synth_1"/>
    <property type="match status" value="1"/>
</dbReference>
<evidence type="ECO:0000256" key="3">
    <source>
        <dbReference type="ARBA" id="ARBA00022676"/>
    </source>
</evidence>
<dbReference type="InterPro" id="IPR004835">
    <property type="entry name" value="Chitin_synth"/>
</dbReference>
<feature type="compositionally biased region" description="Low complexity" evidence="10">
    <location>
        <begin position="29"/>
        <end position="41"/>
    </location>
</feature>
<dbReference type="PANTHER" id="PTHR22914:SF44">
    <property type="entry name" value="CHITIN SYNTHASE 2"/>
    <property type="match status" value="1"/>
</dbReference>
<dbReference type="EC" id="2.4.1.16" evidence="2"/>
<dbReference type="CDD" id="cd04190">
    <property type="entry name" value="Chitin_synth_C"/>
    <property type="match status" value="1"/>
</dbReference>
<comment type="caution">
    <text evidence="13">The sequence shown here is derived from an EMBL/GenBank/DDBJ whole genome shotgun (WGS) entry which is preliminary data.</text>
</comment>
<feature type="transmembrane region" description="Helical" evidence="11">
    <location>
        <begin position="876"/>
        <end position="895"/>
    </location>
</feature>
<feature type="transmembrane region" description="Helical" evidence="11">
    <location>
        <begin position="907"/>
        <end position="924"/>
    </location>
</feature>
<feature type="domain" description="Chitin synthase N-terminal" evidence="12">
    <location>
        <begin position="338"/>
        <end position="401"/>
    </location>
</feature>
<evidence type="ECO:0000256" key="4">
    <source>
        <dbReference type="ARBA" id="ARBA00022692"/>
    </source>
</evidence>
<keyword evidence="4 11" id="KW-0812">Transmembrane</keyword>
<evidence type="ECO:0000259" key="12">
    <source>
        <dbReference type="Pfam" id="PF08407"/>
    </source>
</evidence>
<dbReference type="PANTHER" id="PTHR22914">
    <property type="entry name" value="CHITIN SYNTHASE"/>
    <property type="match status" value="1"/>
</dbReference>
<dbReference type="GO" id="GO:0030659">
    <property type="term" value="C:cytoplasmic vesicle membrane"/>
    <property type="evidence" value="ECO:0007669"/>
    <property type="project" value="UniProtKB-SubCell"/>
</dbReference>
<organism evidence="13 14">
    <name type="scientific">Tilletia horrida</name>
    <dbReference type="NCBI Taxonomy" id="155126"/>
    <lineage>
        <taxon>Eukaryota</taxon>
        <taxon>Fungi</taxon>
        <taxon>Dikarya</taxon>
        <taxon>Basidiomycota</taxon>
        <taxon>Ustilaginomycotina</taxon>
        <taxon>Exobasidiomycetes</taxon>
        <taxon>Tilletiales</taxon>
        <taxon>Tilletiaceae</taxon>
        <taxon>Tilletia</taxon>
    </lineage>
</organism>
<keyword evidence="14" id="KW-1185">Reference proteome</keyword>
<evidence type="ECO:0000256" key="2">
    <source>
        <dbReference type="ARBA" id="ARBA00012543"/>
    </source>
</evidence>
<evidence type="ECO:0000256" key="8">
    <source>
        <dbReference type="ARBA" id="ARBA00023329"/>
    </source>
</evidence>
<dbReference type="GO" id="GO:0006031">
    <property type="term" value="P:chitin biosynthetic process"/>
    <property type="evidence" value="ECO:0007669"/>
    <property type="project" value="TreeGrafter"/>
</dbReference>
<feature type="transmembrane region" description="Helical" evidence="11">
    <location>
        <begin position="1009"/>
        <end position="1029"/>
    </location>
</feature>
<gene>
    <name evidence="13" type="primary">CHS2</name>
    <name evidence="13" type="ORF">OC842_000511</name>
</gene>
<feature type="transmembrane region" description="Helical" evidence="11">
    <location>
        <begin position="1050"/>
        <end position="1076"/>
    </location>
</feature>